<keyword evidence="8" id="KW-0032">Aminotransferase</keyword>
<evidence type="ECO:0000256" key="4">
    <source>
        <dbReference type="ARBA" id="ARBA00022898"/>
    </source>
</evidence>
<keyword evidence="3" id="KW-0210">Decarboxylase</keyword>
<keyword evidence="5" id="KW-0456">Lyase</keyword>
<evidence type="ECO:0000256" key="5">
    <source>
        <dbReference type="ARBA" id="ARBA00023239"/>
    </source>
</evidence>
<dbReference type="SUPFAM" id="SSF55904">
    <property type="entry name" value="Ornithine decarboxylase C-terminal domain"/>
    <property type="match status" value="1"/>
</dbReference>
<dbReference type="PANTHER" id="PTHR43277">
    <property type="entry name" value="ARGININE DECARBOXYLASE"/>
    <property type="match status" value="1"/>
</dbReference>
<sequence>MSQEQIPLINALQQYAKQQPLSFHVPGHKNGLVGVNGQLKDFQAFLRYDATEVSGLDDFHSPEGCILEAQQLLTELYHTRKSYFLVNGSTVGNLAMVMAVCEEGDTVFVQRNCHKSIVNALKLTKLQPVFLDTEYDTRMQTAGAVSLDTVKQAYSRYPSVKAIILTYPNYYGMAAPLKAIIQLAKQNGSFVLIDEAHGPHFILQKPFPPSSLTMGADIVVHSAHKMLPAMTMGSYLHVHSKEVPLAKLEFYLQALQSSSPSYPIMASLDLARAYLASITEEDLASTRQMREKLVSLLQLKNIETLFPDDPLKLALRKRGYSGYELQERLEEAGIYTELADASQVLCTLPLVKKGHNDFLFHAEKKIVSLIIEDREERIPMIMPLLHEEKISSLVLSYKEQEHCSTKWVNVKKAAGRIAAETIIPYPPGISLIMAGERVSKEQAIIVEELLAQQVHIQGGQRLTENKLAVFSEEGLNK</sequence>
<dbReference type="InterPro" id="IPR015424">
    <property type="entry name" value="PyrdxlP-dep_Trfase"/>
</dbReference>
<comment type="caution">
    <text evidence="8">The sequence shown here is derived from an EMBL/GenBank/DDBJ whole genome shotgun (WGS) entry which is preliminary data.</text>
</comment>
<dbReference type="AlphaFoldDB" id="A0A6I1FGB7"/>
<evidence type="ECO:0000259" key="7">
    <source>
        <dbReference type="Pfam" id="PF03711"/>
    </source>
</evidence>
<dbReference type="Pfam" id="PF03711">
    <property type="entry name" value="OKR_DC_1_C"/>
    <property type="match status" value="1"/>
</dbReference>
<keyword evidence="8" id="KW-0808">Transferase</keyword>
<evidence type="ECO:0000256" key="2">
    <source>
        <dbReference type="ARBA" id="ARBA00010671"/>
    </source>
</evidence>
<dbReference type="Gene3D" id="3.90.105.10">
    <property type="entry name" value="Molybdopterin biosynthesis moea protein, domain 2"/>
    <property type="match status" value="1"/>
</dbReference>
<evidence type="ECO:0000313" key="9">
    <source>
        <dbReference type="Proteomes" id="UP000429595"/>
    </source>
</evidence>
<dbReference type="GO" id="GO:0016831">
    <property type="term" value="F:carboxy-lyase activity"/>
    <property type="evidence" value="ECO:0007669"/>
    <property type="project" value="UniProtKB-KW"/>
</dbReference>
<proteinExistence type="inferred from homology"/>
<dbReference type="SUPFAM" id="SSF53383">
    <property type="entry name" value="PLP-dependent transferases"/>
    <property type="match status" value="1"/>
</dbReference>
<dbReference type="InterPro" id="IPR000310">
    <property type="entry name" value="Orn/Lys/Arg_deCO2ase_major_dom"/>
</dbReference>
<reference evidence="8 9" key="1">
    <citation type="submission" date="2019-10" db="EMBL/GenBank/DDBJ databases">
        <title>Bacillus aerolatum sp. nov., isolated from bioaerosol of sport playgrounds.</title>
        <authorList>
            <person name="Chen P."/>
            <person name="Zhang G."/>
        </authorList>
    </citation>
    <scope>NUCLEOTIDE SEQUENCE [LARGE SCALE GENOMIC DNA]</scope>
    <source>
        <strain evidence="8 9">CX253</strain>
    </source>
</reference>
<dbReference type="Pfam" id="PF01276">
    <property type="entry name" value="OKR_DC_1"/>
    <property type="match status" value="1"/>
</dbReference>
<comment type="cofactor">
    <cofactor evidence="1">
        <name>pyridoxal 5'-phosphate</name>
        <dbReference type="ChEBI" id="CHEBI:597326"/>
    </cofactor>
</comment>
<dbReference type="InterPro" id="IPR008286">
    <property type="entry name" value="Prn/Lys/Arg_de-COase_C"/>
</dbReference>
<organism evidence="8 9">
    <name type="scientific">Bacillus aerolatus</name>
    <dbReference type="NCBI Taxonomy" id="2653354"/>
    <lineage>
        <taxon>Bacteria</taxon>
        <taxon>Bacillati</taxon>
        <taxon>Bacillota</taxon>
        <taxon>Bacilli</taxon>
        <taxon>Bacillales</taxon>
        <taxon>Bacillaceae</taxon>
        <taxon>Bacillus</taxon>
    </lineage>
</organism>
<keyword evidence="9" id="KW-1185">Reference proteome</keyword>
<comment type="similarity">
    <text evidence="2">Belongs to the Orn/Lys/Arg decarboxylase class-I family.</text>
</comment>
<evidence type="ECO:0000259" key="6">
    <source>
        <dbReference type="Pfam" id="PF01276"/>
    </source>
</evidence>
<dbReference type="Gene3D" id="3.40.640.10">
    <property type="entry name" value="Type I PLP-dependent aspartate aminotransferase-like (Major domain)"/>
    <property type="match status" value="1"/>
</dbReference>
<accession>A0A6I1FGB7</accession>
<dbReference type="InterPro" id="IPR015421">
    <property type="entry name" value="PyrdxlP-dep_Trfase_major"/>
</dbReference>
<feature type="domain" description="Orn/Lys/Arg decarboxylases family 1 pyridoxal-P attachment site" evidence="6">
    <location>
        <begin position="7"/>
        <end position="285"/>
    </location>
</feature>
<dbReference type="InterPro" id="IPR052357">
    <property type="entry name" value="Orn_Lys_Arg_decarboxylase-I"/>
</dbReference>
<evidence type="ECO:0000256" key="3">
    <source>
        <dbReference type="ARBA" id="ARBA00022793"/>
    </source>
</evidence>
<dbReference type="GO" id="GO:0008483">
    <property type="term" value="F:transaminase activity"/>
    <property type="evidence" value="ECO:0007669"/>
    <property type="project" value="UniProtKB-KW"/>
</dbReference>
<gene>
    <name evidence="8" type="ORF">F9802_18115</name>
</gene>
<name>A0A6I1FGB7_9BACI</name>
<dbReference type="PANTHER" id="PTHR43277:SF3">
    <property type="entry name" value="DECARBOXYLASE, PUTATIVE-RELATED"/>
    <property type="match status" value="1"/>
</dbReference>
<feature type="domain" description="Orn/Lys/Arg decarboxylase C-terminal" evidence="7">
    <location>
        <begin position="397"/>
        <end position="451"/>
    </location>
</feature>
<protein>
    <submittedName>
        <fullName evidence="8">Aminotransferase class V-fold PLP-dependent enzyme</fullName>
    </submittedName>
</protein>
<dbReference type="Proteomes" id="UP000429595">
    <property type="component" value="Unassembled WGS sequence"/>
</dbReference>
<keyword evidence="4" id="KW-0663">Pyridoxal phosphate</keyword>
<evidence type="ECO:0000256" key="1">
    <source>
        <dbReference type="ARBA" id="ARBA00001933"/>
    </source>
</evidence>
<dbReference type="RefSeq" id="WP_152154492.1">
    <property type="nucleotide sequence ID" value="NZ_WEIO01000015.1"/>
</dbReference>
<dbReference type="EMBL" id="WEIO01000015">
    <property type="protein sequence ID" value="KAB7704331.1"/>
    <property type="molecule type" value="Genomic_DNA"/>
</dbReference>
<dbReference type="InterPro" id="IPR036633">
    <property type="entry name" value="Prn/Lys/Arg_de-COase_C_sf"/>
</dbReference>
<evidence type="ECO:0000313" key="8">
    <source>
        <dbReference type="EMBL" id="KAB7704331.1"/>
    </source>
</evidence>